<dbReference type="Proteomes" id="UP000800082">
    <property type="component" value="Unassembled WGS sequence"/>
</dbReference>
<protein>
    <recommendedName>
        <fullName evidence="3">Amine oxidase domain-containing protein</fullName>
    </recommendedName>
</protein>
<dbReference type="Gene3D" id="1.10.10.1620">
    <property type="match status" value="1"/>
</dbReference>
<name>A0A6A5RHQ5_9PLEO</name>
<accession>A0A6A5RHQ5</accession>
<gene>
    <name evidence="1" type="ORF">M421DRAFT_424164</name>
</gene>
<dbReference type="GeneID" id="54351339"/>
<dbReference type="AlphaFoldDB" id="A0A6A5RHQ5"/>
<evidence type="ECO:0000313" key="1">
    <source>
        <dbReference type="EMBL" id="KAF1925137.1"/>
    </source>
</evidence>
<dbReference type="RefSeq" id="XP_033445389.1">
    <property type="nucleotide sequence ID" value="XM_033593671.1"/>
</dbReference>
<sequence length="55" mass="6236">MSTIFVGEHTSYTHAWIFSALDSAVRGTSQLLLDMGLVDEAKQIVDTWMGRWIHI</sequence>
<organism evidence="1 2">
    <name type="scientific">Didymella exigua CBS 183.55</name>
    <dbReference type="NCBI Taxonomy" id="1150837"/>
    <lineage>
        <taxon>Eukaryota</taxon>
        <taxon>Fungi</taxon>
        <taxon>Dikarya</taxon>
        <taxon>Ascomycota</taxon>
        <taxon>Pezizomycotina</taxon>
        <taxon>Dothideomycetes</taxon>
        <taxon>Pleosporomycetidae</taxon>
        <taxon>Pleosporales</taxon>
        <taxon>Pleosporineae</taxon>
        <taxon>Didymellaceae</taxon>
        <taxon>Didymella</taxon>
    </lineage>
</organism>
<evidence type="ECO:0000313" key="2">
    <source>
        <dbReference type="Proteomes" id="UP000800082"/>
    </source>
</evidence>
<dbReference type="EMBL" id="ML978987">
    <property type="protein sequence ID" value="KAF1925137.1"/>
    <property type="molecule type" value="Genomic_DNA"/>
</dbReference>
<reference evidence="1" key="1">
    <citation type="journal article" date="2020" name="Stud. Mycol.">
        <title>101 Dothideomycetes genomes: a test case for predicting lifestyles and emergence of pathogens.</title>
        <authorList>
            <person name="Haridas S."/>
            <person name="Albert R."/>
            <person name="Binder M."/>
            <person name="Bloem J."/>
            <person name="Labutti K."/>
            <person name="Salamov A."/>
            <person name="Andreopoulos B."/>
            <person name="Baker S."/>
            <person name="Barry K."/>
            <person name="Bills G."/>
            <person name="Bluhm B."/>
            <person name="Cannon C."/>
            <person name="Castanera R."/>
            <person name="Culley D."/>
            <person name="Daum C."/>
            <person name="Ezra D."/>
            <person name="Gonzalez J."/>
            <person name="Henrissat B."/>
            <person name="Kuo A."/>
            <person name="Liang C."/>
            <person name="Lipzen A."/>
            <person name="Lutzoni F."/>
            <person name="Magnuson J."/>
            <person name="Mondo S."/>
            <person name="Nolan M."/>
            <person name="Ohm R."/>
            <person name="Pangilinan J."/>
            <person name="Park H.-J."/>
            <person name="Ramirez L."/>
            <person name="Alfaro M."/>
            <person name="Sun H."/>
            <person name="Tritt A."/>
            <person name="Yoshinaga Y."/>
            <person name="Zwiers L.-H."/>
            <person name="Turgeon B."/>
            <person name="Goodwin S."/>
            <person name="Spatafora J."/>
            <person name="Crous P."/>
            <person name="Grigoriev I."/>
        </authorList>
    </citation>
    <scope>NUCLEOTIDE SEQUENCE</scope>
    <source>
        <strain evidence="1">CBS 183.55</strain>
    </source>
</reference>
<keyword evidence="2" id="KW-1185">Reference proteome</keyword>
<proteinExistence type="predicted"/>
<evidence type="ECO:0008006" key="3">
    <source>
        <dbReference type="Google" id="ProtNLM"/>
    </source>
</evidence>